<reference evidence="1 2" key="1">
    <citation type="submission" date="2016-06" db="EMBL/GenBank/DDBJ databases">
        <authorList>
            <person name="Kjaerup R.B."/>
            <person name="Dalgaard T.S."/>
            <person name="Juul-Madsen H.R."/>
        </authorList>
    </citation>
    <scope>NUCLEOTIDE SEQUENCE [LARGE SCALE GENOMIC DNA]</scope>
    <source>
        <strain evidence="1 2">1276495.2</strain>
    </source>
</reference>
<name>A0A1A3KRG7_MYCAS</name>
<dbReference type="RefSeq" id="WP_065139154.1">
    <property type="nucleotide sequence ID" value="NZ_LZKS01000005.1"/>
</dbReference>
<protein>
    <submittedName>
        <fullName evidence="1">Uncharacterized protein</fullName>
    </submittedName>
</protein>
<organism evidence="1 2">
    <name type="scientific">Mycobacterium asiaticum</name>
    <dbReference type="NCBI Taxonomy" id="1790"/>
    <lineage>
        <taxon>Bacteria</taxon>
        <taxon>Bacillati</taxon>
        <taxon>Actinomycetota</taxon>
        <taxon>Actinomycetes</taxon>
        <taxon>Mycobacteriales</taxon>
        <taxon>Mycobacteriaceae</taxon>
        <taxon>Mycobacterium</taxon>
    </lineage>
</organism>
<comment type="caution">
    <text evidence="1">The sequence shown here is derived from an EMBL/GenBank/DDBJ whole genome shotgun (WGS) entry which is preliminary data.</text>
</comment>
<dbReference type="EMBL" id="LZLM01000040">
    <property type="protein sequence ID" value="OBJ87782.1"/>
    <property type="molecule type" value="Genomic_DNA"/>
</dbReference>
<dbReference type="Proteomes" id="UP000093925">
    <property type="component" value="Unassembled WGS sequence"/>
</dbReference>
<gene>
    <name evidence="1" type="ORF">A5640_06110</name>
</gene>
<dbReference type="InterPro" id="IPR046179">
    <property type="entry name" value="DUF6188"/>
</dbReference>
<evidence type="ECO:0000313" key="2">
    <source>
        <dbReference type="Proteomes" id="UP000093925"/>
    </source>
</evidence>
<sequence length="191" mass="21338">MRSQRIEGRAVRSVQFKGSLLLDLDGHNELVICRPLRLTLPAPRGESVEEIMIDPGNVPVGQRSLLDLTGATCTRADCGEDGHLHLEFSSGHQVDVADRHGSAWELHGNKPSYMSAPIVITEKAVAFGTAAATLMRPTTKRWWTHATDAAHSAAQRIFLASTADRQQRSRHRQPRFDYLEASCMEREMRRL</sequence>
<evidence type="ECO:0000313" key="1">
    <source>
        <dbReference type="EMBL" id="OBJ87782.1"/>
    </source>
</evidence>
<accession>A0A1A3KRG7</accession>
<proteinExistence type="predicted"/>
<dbReference type="Pfam" id="PF19686">
    <property type="entry name" value="DUF6188"/>
    <property type="match status" value="1"/>
</dbReference>
<dbReference type="AlphaFoldDB" id="A0A1A3KRG7"/>